<name>A0A917H547_9BACT</name>
<evidence type="ECO:0000313" key="3">
    <source>
        <dbReference type="Proteomes" id="UP000647241"/>
    </source>
</evidence>
<sequence length="200" mass="21985">MVRRIPVGLLLLCALLLGVTRAASAIEVKISSQALERTLRAQLFNGPEGRYYMRGNIKSACYVYADSPHVTFAQDRIVVHVHARAKLGTSVHGVCIGVSMDTEADVSMIPEAQEESIGFRDAHIEHLSESKELNFLLIPFLDRKLPDQMKVNAATLMRQLLSQSTQTTGYAFTLSSLKLHSLFVEGTMLVLDADAGLNVD</sequence>
<reference evidence="2" key="2">
    <citation type="submission" date="2020-09" db="EMBL/GenBank/DDBJ databases">
        <authorList>
            <person name="Sun Q."/>
            <person name="Zhou Y."/>
        </authorList>
    </citation>
    <scope>NUCLEOTIDE SEQUENCE</scope>
    <source>
        <strain evidence="2">CGMCC 1.12997</strain>
    </source>
</reference>
<feature type="chain" id="PRO_5037457599" evidence="1">
    <location>
        <begin position="26"/>
        <end position="200"/>
    </location>
</feature>
<accession>A0A917H547</accession>
<dbReference type="AlphaFoldDB" id="A0A917H547"/>
<keyword evidence="3" id="KW-1185">Reference proteome</keyword>
<protein>
    <submittedName>
        <fullName evidence="2">Uncharacterized protein</fullName>
    </submittedName>
</protein>
<organism evidence="2 3">
    <name type="scientific">Edaphobacter dinghuensis</name>
    <dbReference type="NCBI Taxonomy" id="1560005"/>
    <lineage>
        <taxon>Bacteria</taxon>
        <taxon>Pseudomonadati</taxon>
        <taxon>Acidobacteriota</taxon>
        <taxon>Terriglobia</taxon>
        <taxon>Terriglobales</taxon>
        <taxon>Acidobacteriaceae</taxon>
        <taxon>Edaphobacter</taxon>
    </lineage>
</organism>
<evidence type="ECO:0000313" key="2">
    <source>
        <dbReference type="EMBL" id="GGG67555.1"/>
    </source>
</evidence>
<keyword evidence="1" id="KW-0732">Signal</keyword>
<dbReference type="EMBL" id="BMGT01000001">
    <property type="protein sequence ID" value="GGG67555.1"/>
    <property type="molecule type" value="Genomic_DNA"/>
</dbReference>
<reference evidence="2" key="1">
    <citation type="journal article" date="2014" name="Int. J. Syst. Evol. Microbiol.">
        <title>Complete genome sequence of Corynebacterium casei LMG S-19264T (=DSM 44701T), isolated from a smear-ripened cheese.</title>
        <authorList>
            <consortium name="US DOE Joint Genome Institute (JGI-PGF)"/>
            <person name="Walter F."/>
            <person name="Albersmeier A."/>
            <person name="Kalinowski J."/>
            <person name="Ruckert C."/>
        </authorList>
    </citation>
    <scope>NUCLEOTIDE SEQUENCE</scope>
    <source>
        <strain evidence="2">CGMCC 1.12997</strain>
    </source>
</reference>
<feature type="signal peptide" evidence="1">
    <location>
        <begin position="1"/>
        <end position="25"/>
    </location>
</feature>
<dbReference type="Proteomes" id="UP000647241">
    <property type="component" value="Unassembled WGS sequence"/>
</dbReference>
<dbReference type="RefSeq" id="WP_188552717.1">
    <property type="nucleotide sequence ID" value="NZ_BMGT01000001.1"/>
</dbReference>
<comment type="caution">
    <text evidence="2">The sequence shown here is derived from an EMBL/GenBank/DDBJ whole genome shotgun (WGS) entry which is preliminary data.</text>
</comment>
<evidence type="ECO:0000256" key="1">
    <source>
        <dbReference type="SAM" id="SignalP"/>
    </source>
</evidence>
<gene>
    <name evidence="2" type="ORF">GCM10011585_06820</name>
</gene>
<proteinExistence type="predicted"/>